<evidence type="ECO:0000313" key="1">
    <source>
        <dbReference type="EMBL" id="KUJ06833.1"/>
    </source>
</evidence>
<sequence>MVESFNIKMPITSLAKLVSQLLTGLKDLVNSVPESQDLFIEVESFQKWLQLVLNKHELSRISKEILDSHEPTEGDKFLLMRIRDCDAVCSDYNILSTRIVQSKDTSREWKISQDDLGLVTALFGKIRLCLFYLLPTVNQEPLPSESDEKIEFHGAPPPQVAVCEVSSANSTVTHQPSFSRALEI</sequence>
<dbReference type="InParanoid" id="A0A132B3K5"/>
<gene>
    <name evidence="1" type="ORF">LY89DRAFT_692188</name>
</gene>
<keyword evidence="2" id="KW-1185">Reference proteome</keyword>
<dbReference type="AlphaFoldDB" id="A0A132B3K5"/>
<name>A0A132B3K5_MOLSC</name>
<accession>A0A132B3K5</accession>
<protein>
    <submittedName>
        <fullName evidence="1">Uncharacterized protein</fullName>
    </submittedName>
</protein>
<organism evidence="1 2">
    <name type="scientific">Mollisia scopiformis</name>
    <name type="common">Conifer needle endophyte fungus</name>
    <name type="synonym">Phialocephala scopiformis</name>
    <dbReference type="NCBI Taxonomy" id="149040"/>
    <lineage>
        <taxon>Eukaryota</taxon>
        <taxon>Fungi</taxon>
        <taxon>Dikarya</taxon>
        <taxon>Ascomycota</taxon>
        <taxon>Pezizomycotina</taxon>
        <taxon>Leotiomycetes</taxon>
        <taxon>Helotiales</taxon>
        <taxon>Mollisiaceae</taxon>
        <taxon>Mollisia</taxon>
    </lineage>
</organism>
<dbReference type="EMBL" id="KQ947443">
    <property type="protein sequence ID" value="KUJ06833.1"/>
    <property type="molecule type" value="Genomic_DNA"/>
</dbReference>
<dbReference type="GeneID" id="28826210"/>
<dbReference type="Proteomes" id="UP000070700">
    <property type="component" value="Unassembled WGS sequence"/>
</dbReference>
<dbReference type="KEGG" id="psco:LY89DRAFT_692188"/>
<proteinExistence type="predicted"/>
<reference evidence="1 2" key="1">
    <citation type="submission" date="2015-10" db="EMBL/GenBank/DDBJ databases">
        <title>Full genome of DAOMC 229536 Phialocephala scopiformis, a fungal endophyte of spruce producing the potent anti-insectan compound rugulosin.</title>
        <authorList>
            <consortium name="DOE Joint Genome Institute"/>
            <person name="Walker A.K."/>
            <person name="Frasz S.L."/>
            <person name="Seifert K.A."/>
            <person name="Miller J.D."/>
            <person name="Mondo S.J."/>
            <person name="Labutti K."/>
            <person name="Lipzen A."/>
            <person name="Dockter R."/>
            <person name="Kennedy M."/>
            <person name="Grigoriev I.V."/>
            <person name="Spatafora J.W."/>
        </authorList>
    </citation>
    <scope>NUCLEOTIDE SEQUENCE [LARGE SCALE GENOMIC DNA]</scope>
    <source>
        <strain evidence="1 2">CBS 120377</strain>
    </source>
</reference>
<evidence type="ECO:0000313" key="2">
    <source>
        <dbReference type="Proteomes" id="UP000070700"/>
    </source>
</evidence>
<dbReference type="RefSeq" id="XP_018061188.1">
    <property type="nucleotide sequence ID" value="XM_018216484.1"/>
</dbReference>